<proteinExistence type="predicted"/>
<organism evidence="1 2">
    <name type="scientific">Motilibacter deserti</name>
    <dbReference type="NCBI Taxonomy" id="2714956"/>
    <lineage>
        <taxon>Bacteria</taxon>
        <taxon>Bacillati</taxon>
        <taxon>Actinomycetota</taxon>
        <taxon>Actinomycetes</taxon>
        <taxon>Motilibacterales</taxon>
        <taxon>Motilibacteraceae</taxon>
        <taxon>Motilibacter</taxon>
    </lineage>
</organism>
<dbReference type="Proteomes" id="UP000800981">
    <property type="component" value="Unassembled WGS sequence"/>
</dbReference>
<dbReference type="RefSeq" id="WP_166280241.1">
    <property type="nucleotide sequence ID" value="NZ_JAANNP010000002.1"/>
</dbReference>
<name>A0ABX0GRU8_9ACTN</name>
<comment type="caution">
    <text evidence="1">The sequence shown here is derived from an EMBL/GenBank/DDBJ whole genome shotgun (WGS) entry which is preliminary data.</text>
</comment>
<gene>
    <name evidence="1" type="ORF">G9H71_07385</name>
</gene>
<dbReference type="EMBL" id="JAANNP010000002">
    <property type="protein sequence ID" value="NHC13603.1"/>
    <property type="molecule type" value="Genomic_DNA"/>
</dbReference>
<accession>A0ABX0GRU8</accession>
<sequence length="46" mass="4849">MSSTDTPPSPAADARALLARLEGPYADRSHPARACRALCTPWCHGA</sequence>
<evidence type="ECO:0000313" key="2">
    <source>
        <dbReference type="Proteomes" id="UP000800981"/>
    </source>
</evidence>
<reference evidence="1 2" key="1">
    <citation type="submission" date="2020-03" db="EMBL/GenBank/DDBJ databases">
        <title>Two novel Motilibacter sp.</title>
        <authorList>
            <person name="Liu S."/>
        </authorList>
    </citation>
    <scope>NUCLEOTIDE SEQUENCE [LARGE SCALE GENOMIC DNA]</scope>
    <source>
        <strain evidence="1 2">E257</strain>
    </source>
</reference>
<protein>
    <submittedName>
        <fullName evidence="1">Uncharacterized protein</fullName>
    </submittedName>
</protein>
<keyword evidence="2" id="KW-1185">Reference proteome</keyword>
<evidence type="ECO:0000313" key="1">
    <source>
        <dbReference type="EMBL" id="NHC13603.1"/>
    </source>
</evidence>